<protein>
    <submittedName>
        <fullName evidence="6">DUF86 domain-containing protein</fullName>
    </submittedName>
</protein>
<evidence type="ECO:0000256" key="3">
    <source>
        <dbReference type="ARBA" id="ARBA00022722"/>
    </source>
</evidence>
<dbReference type="GO" id="GO:0004540">
    <property type="term" value="F:RNA nuclease activity"/>
    <property type="evidence" value="ECO:0007669"/>
    <property type="project" value="InterPro"/>
</dbReference>
<dbReference type="PANTHER" id="PTHR34139">
    <property type="entry name" value="UPF0331 PROTEIN MJ0127"/>
    <property type="match status" value="1"/>
</dbReference>
<evidence type="ECO:0000256" key="2">
    <source>
        <dbReference type="ARBA" id="ARBA00022649"/>
    </source>
</evidence>
<evidence type="ECO:0000256" key="4">
    <source>
        <dbReference type="ARBA" id="ARBA00022741"/>
    </source>
</evidence>
<keyword evidence="2" id="KW-1277">Toxin-antitoxin system</keyword>
<dbReference type="GO" id="GO:0110001">
    <property type="term" value="C:toxin-antitoxin complex"/>
    <property type="evidence" value="ECO:0007669"/>
    <property type="project" value="InterPro"/>
</dbReference>
<keyword evidence="1" id="KW-0597">Phosphoprotein</keyword>
<dbReference type="InterPro" id="IPR051813">
    <property type="entry name" value="HepT_RNase_toxin"/>
</dbReference>
<accession>A0A8A3S5U2</accession>
<proteinExistence type="predicted"/>
<dbReference type="AlphaFoldDB" id="A0A8A3S5U2"/>
<dbReference type="GO" id="GO:0000166">
    <property type="term" value="F:nucleotide binding"/>
    <property type="evidence" value="ECO:0007669"/>
    <property type="project" value="UniProtKB-KW"/>
</dbReference>
<gene>
    <name evidence="6" type="ORF">RJ40_05950</name>
</gene>
<evidence type="ECO:0000256" key="1">
    <source>
        <dbReference type="ARBA" id="ARBA00022553"/>
    </source>
</evidence>
<keyword evidence="5" id="KW-0378">Hydrolase</keyword>
<reference evidence="6" key="1">
    <citation type="journal article" date="2001" name="Int. J. Syst. Evol. Microbiol.">
        <title>Methanofollis aquaemaris sp. nov., a methanogen isolated from an aquaculture fish pond.</title>
        <authorList>
            <person name="Lai M.C."/>
            <person name="Chen S.C."/>
        </authorList>
    </citation>
    <scope>NUCLEOTIDE SEQUENCE</scope>
    <source>
        <strain evidence="6">N2F9704</strain>
    </source>
</reference>
<dbReference type="KEGG" id="maqe:RJ40_05950"/>
<keyword evidence="7" id="KW-1185">Reference proteome</keyword>
<dbReference type="Proteomes" id="UP001042704">
    <property type="component" value="Chromosome"/>
</dbReference>
<dbReference type="RefSeq" id="WP_265582439.1">
    <property type="nucleotide sequence ID" value="NZ_CP036172.1"/>
</dbReference>
<dbReference type="EMBL" id="CP036172">
    <property type="protein sequence ID" value="QSZ67070.1"/>
    <property type="molecule type" value="Genomic_DNA"/>
</dbReference>
<evidence type="ECO:0000313" key="7">
    <source>
        <dbReference type="Proteomes" id="UP001042704"/>
    </source>
</evidence>
<evidence type="ECO:0000313" key="6">
    <source>
        <dbReference type="EMBL" id="QSZ67070.1"/>
    </source>
</evidence>
<dbReference type="GeneID" id="76423884"/>
<dbReference type="GO" id="GO:0016787">
    <property type="term" value="F:hydrolase activity"/>
    <property type="evidence" value="ECO:0007669"/>
    <property type="project" value="UniProtKB-KW"/>
</dbReference>
<name>A0A8A3S5U2_9EURY</name>
<dbReference type="Pfam" id="PF01934">
    <property type="entry name" value="HepT-like"/>
    <property type="match status" value="1"/>
</dbReference>
<dbReference type="PANTHER" id="PTHR34139:SF1">
    <property type="entry name" value="RNASE MJ1380-RELATED"/>
    <property type="match status" value="1"/>
</dbReference>
<sequence>MRAPILYLSDVAAALEKIEEFTAGMTYDEFLHDDKTQSAVIRKFEVIGEAAKKIPPSIRERYPAVPWREMAGMRDRLIHTYFGVDTLLVWRTVVNRVPELRREICRIVEEEGGG</sequence>
<keyword evidence="4" id="KW-0547">Nucleotide-binding</keyword>
<organism evidence="6 7">
    <name type="scientific">Methanofollis aquaemaris</name>
    <dbReference type="NCBI Taxonomy" id="126734"/>
    <lineage>
        <taxon>Archaea</taxon>
        <taxon>Methanobacteriati</taxon>
        <taxon>Methanobacteriota</taxon>
        <taxon>Stenosarchaea group</taxon>
        <taxon>Methanomicrobia</taxon>
        <taxon>Methanomicrobiales</taxon>
        <taxon>Methanomicrobiaceae</taxon>
        <taxon>Methanofollis</taxon>
    </lineage>
</organism>
<reference evidence="6" key="2">
    <citation type="submission" date="2019-02" db="EMBL/GenBank/DDBJ databases">
        <authorList>
            <person name="Chen S.-C."/>
            <person name="Chien H.-H."/>
            <person name="Lai M.-C."/>
        </authorList>
    </citation>
    <scope>NUCLEOTIDE SEQUENCE</scope>
    <source>
        <strain evidence="6">N2F9704</strain>
    </source>
</reference>
<evidence type="ECO:0000256" key="5">
    <source>
        <dbReference type="ARBA" id="ARBA00022801"/>
    </source>
</evidence>
<dbReference type="InterPro" id="IPR008201">
    <property type="entry name" value="HepT-like"/>
</dbReference>
<keyword evidence="3" id="KW-0540">Nuclease</keyword>